<comment type="caution">
    <text evidence="1">The sequence shown here is derived from an EMBL/GenBank/DDBJ whole genome shotgun (WGS) entry which is preliminary data.</text>
</comment>
<dbReference type="RefSeq" id="WP_023494577.1">
    <property type="nucleotide sequence ID" value="NZ_AYLO01000056.1"/>
</dbReference>
<dbReference type="GO" id="GO:0020037">
    <property type="term" value="F:heme binding"/>
    <property type="evidence" value="ECO:0007669"/>
    <property type="project" value="InterPro"/>
</dbReference>
<proteinExistence type="predicted"/>
<dbReference type="Proteomes" id="UP000017842">
    <property type="component" value="Unassembled WGS sequence"/>
</dbReference>
<dbReference type="EMBL" id="AYLO01000056">
    <property type="protein sequence ID" value="ESS72411.1"/>
    <property type="molecule type" value="Genomic_DNA"/>
</dbReference>
<name>V5DYL4_9GAMM</name>
<dbReference type="SUPFAM" id="SSF47175">
    <property type="entry name" value="Cytochromes"/>
    <property type="match status" value="1"/>
</dbReference>
<dbReference type="GO" id="GO:0005506">
    <property type="term" value="F:iron ion binding"/>
    <property type="evidence" value="ECO:0007669"/>
    <property type="project" value="InterPro"/>
</dbReference>
<organism evidence="1 2">
    <name type="scientific">Methyloglobulus morosus KoM1</name>
    <dbReference type="NCBI Taxonomy" id="1116472"/>
    <lineage>
        <taxon>Bacteria</taxon>
        <taxon>Pseudomonadati</taxon>
        <taxon>Pseudomonadota</taxon>
        <taxon>Gammaproteobacteria</taxon>
        <taxon>Methylococcales</taxon>
        <taxon>Methylococcaceae</taxon>
        <taxon>Methyloglobulus</taxon>
    </lineage>
</organism>
<dbReference type="InterPro" id="IPR010980">
    <property type="entry name" value="Cyt_c/b562"/>
</dbReference>
<dbReference type="GO" id="GO:0022900">
    <property type="term" value="P:electron transport chain"/>
    <property type="evidence" value="ECO:0007669"/>
    <property type="project" value="InterPro"/>
</dbReference>
<protein>
    <recommendedName>
        <fullName evidence="3">Cytochrome c</fullName>
    </recommendedName>
</protein>
<dbReference type="AlphaFoldDB" id="V5DYL4"/>
<dbReference type="STRING" id="1116472.MGMO_58c00180"/>
<reference evidence="1 2" key="1">
    <citation type="journal article" date="2013" name="Genome Announc.">
        <title>Draft Genome Sequence of the Methanotrophic Gammaproteobacterium Methyloglobulus morosus DSM 22980 Strain KoM1.</title>
        <authorList>
            <person name="Poehlein A."/>
            <person name="Deutzmann J.S."/>
            <person name="Daniel R."/>
            <person name="Simeonova D.D."/>
        </authorList>
    </citation>
    <scope>NUCLEOTIDE SEQUENCE [LARGE SCALE GENOMIC DNA]</scope>
    <source>
        <strain evidence="1 2">KoM1</strain>
    </source>
</reference>
<dbReference type="eggNOG" id="ENOG5033BWD">
    <property type="taxonomic scope" value="Bacteria"/>
</dbReference>
<evidence type="ECO:0000313" key="2">
    <source>
        <dbReference type="Proteomes" id="UP000017842"/>
    </source>
</evidence>
<keyword evidence="2" id="KW-1185">Reference proteome</keyword>
<sequence>MRKIIHLGGVIFVLISGIVYAEAEFDFEELMEAIDTNSHNIQADISNKDANGTIALAKEMQGQFKLVEGYFEKRGNAEDAVTDAKRYEDMAAEIVKFVEANNFDAASNQAIEISKSCDTACHDTYKPL</sequence>
<dbReference type="PATRIC" id="fig|1116472.3.peg.1811"/>
<dbReference type="OrthoDB" id="5568099at2"/>
<evidence type="ECO:0000313" key="1">
    <source>
        <dbReference type="EMBL" id="ESS72411.1"/>
    </source>
</evidence>
<evidence type="ECO:0008006" key="3">
    <source>
        <dbReference type="Google" id="ProtNLM"/>
    </source>
</evidence>
<gene>
    <name evidence="1" type="ORF">MGMO_58c00180</name>
</gene>
<accession>V5DYL4</accession>
<dbReference type="GO" id="GO:0009055">
    <property type="term" value="F:electron transfer activity"/>
    <property type="evidence" value="ECO:0007669"/>
    <property type="project" value="InterPro"/>
</dbReference>